<dbReference type="AlphaFoldDB" id="A0A1I2JFM1"/>
<comment type="catalytic activity">
    <reaction evidence="6">
        <text>a 2'-deoxyadenosine in DNA + S-adenosyl-L-methionine = an N(6)-methyl-2'-deoxyadenosine in DNA + S-adenosyl-L-homocysteine + H(+)</text>
        <dbReference type="Rhea" id="RHEA:15197"/>
        <dbReference type="Rhea" id="RHEA-COMP:12418"/>
        <dbReference type="Rhea" id="RHEA-COMP:12419"/>
        <dbReference type="ChEBI" id="CHEBI:15378"/>
        <dbReference type="ChEBI" id="CHEBI:57856"/>
        <dbReference type="ChEBI" id="CHEBI:59789"/>
        <dbReference type="ChEBI" id="CHEBI:90615"/>
        <dbReference type="ChEBI" id="CHEBI:90616"/>
        <dbReference type="EC" id="2.1.1.72"/>
    </reaction>
</comment>
<protein>
    <recommendedName>
        <fullName evidence="2">site-specific DNA-methyltransferase (adenine-specific)</fullName>
        <ecNumber evidence="2">2.1.1.72</ecNumber>
    </recommendedName>
</protein>
<evidence type="ECO:0000256" key="3">
    <source>
        <dbReference type="ARBA" id="ARBA00022603"/>
    </source>
</evidence>
<dbReference type="Proteomes" id="UP000199513">
    <property type="component" value="Unassembled WGS sequence"/>
</dbReference>
<dbReference type="GO" id="GO:0009007">
    <property type="term" value="F:site-specific DNA-methyltransferase (adenine-specific) activity"/>
    <property type="evidence" value="ECO:0007669"/>
    <property type="project" value="UniProtKB-EC"/>
</dbReference>
<dbReference type="Pfam" id="PF12564">
    <property type="entry name" value="TypeIII_RM_meth"/>
    <property type="match status" value="1"/>
</dbReference>
<keyword evidence="5" id="KW-0949">S-adenosyl-L-methionine</keyword>
<evidence type="ECO:0000256" key="1">
    <source>
        <dbReference type="ARBA" id="ARBA00006594"/>
    </source>
</evidence>
<dbReference type="PRINTS" id="PR00506">
    <property type="entry name" value="D21N6MTFRASE"/>
</dbReference>
<dbReference type="OrthoDB" id="9800801at2"/>
<comment type="similarity">
    <text evidence="1">Belongs to the N(4)/N(6)-methyltransferase family.</text>
</comment>
<reference evidence="9 10" key="1">
    <citation type="submission" date="2016-10" db="EMBL/GenBank/DDBJ databases">
        <authorList>
            <person name="de Groot N.N."/>
        </authorList>
    </citation>
    <scope>NUCLEOTIDE SEQUENCE [LARGE SCALE GENOMIC DNA]</scope>
    <source>
        <strain>GEY</strain>
        <strain evidence="10">DSM 9560</strain>
    </source>
</reference>
<dbReference type="GO" id="GO:0003677">
    <property type="term" value="F:DNA binding"/>
    <property type="evidence" value="ECO:0007669"/>
    <property type="project" value="InterPro"/>
</dbReference>
<dbReference type="InterPro" id="IPR002941">
    <property type="entry name" value="DNA_methylase_N4/N6"/>
</dbReference>
<keyword evidence="10" id="KW-1185">Reference proteome</keyword>
<evidence type="ECO:0000256" key="2">
    <source>
        <dbReference type="ARBA" id="ARBA00011900"/>
    </source>
</evidence>
<evidence type="ECO:0000256" key="5">
    <source>
        <dbReference type="ARBA" id="ARBA00022691"/>
    </source>
</evidence>
<dbReference type="STRING" id="1003.SAMN04488541_10464"/>
<keyword evidence="4 9" id="KW-0808">Transferase</keyword>
<dbReference type="RefSeq" id="WP_091549071.1">
    <property type="nucleotide sequence ID" value="NZ_FONY01000046.1"/>
</dbReference>
<gene>
    <name evidence="9" type="ORF">SAMN04488541_10464</name>
</gene>
<dbReference type="GO" id="GO:0032259">
    <property type="term" value="P:methylation"/>
    <property type="evidence" value="ECO:0007669"/>
    <property type="project" value="UniProtKB-KW"/>
</dbReference>
<dbReference type="PROSITE" id="PS00092">
    <property type="entry name" value="N6_MTASE"/>
    <property type="match status" value="1"/>
</dbReference>
<sequence length="682" mass="79167">MKLFETLEQQLKKEPNFVTDNGELKKWVVLNKAQNFDEELIELLLANETLKEKFFVKVKDVLVLKQNLFIEFLEQKNYLNDSYTKYKNKVGLTIDGKYFKQRNEVALVWPFKDCILEGGQTKEEQKREEIFFNEILAQDEITQLLEPKVLTNAKRIDKDGEHPFNGFKRDAELNRKRGLPEDTITDNLIIKGNNLLALHTLKEEFAGKVKLIYIDPPYNTGNDSFGYNDSFNRSTWLTFMRNRLYAAKTLLSKDGIICVQCDDNENAYLKILMDEVFENRFLNNVAVKMSEASGVKMNHAKGRFPKLKEFILMYKMPNFKGFITVDKYEQKEWDPENNIFIEDLTEEQRSELIELEAKEINDQTDVNKANEILKKAKKISLATKLKDLEFENEDEKSEWLFKNSYRIIKTAGSSSLATLVKSLDKVPKQDIAAAVSKKGVLFFYITDFNRETKQPRLQVIFADSNIFKNPCDFWQDIKTTGAIAEEGGVKLSNGKKPEKILYRLIKMITNEGDVVLDYHLGSGTTAAVAHKMKRQFIGVEQLNYGENDSVVRLKNVINGDNSGISTEEDVQWKGGGEFVYLELKKYNQTFIEQIEEAKDTKTLLQIWEQMKAKSFLNYNVDIKKQNEHLEEFKTLSLAEQKQHLCELLDKNQLYVNLSSLNDTDFACTEEEKKVTKDFYRMK</sequence>
<dbReference type="GO" id="GO:0008170">
    <property type="term" value="F:N-methyltransferase activity"/>
    <property type="evidence" value="ECO:0007669"/>
    <property type="project" value="InterPro"/>
</dbReference>
<organism evidence="9 10">
    <name type="scientific">Thermoflexibacter ruber</name>
    <dbReference type="NCBI Taxonomy" id="1003"/>
    <lineage>
        <taxon>Bacteria</taxon>
        <taxon>Pseudomonadati</taxon>
        <taxon>Bacteroidota</taxon>
        <taxon>Cytophagia</taxon>
        <taxon>Cytophagales</taxon>
        <taxon>Thermoflexibacteraceae</taxon>
        <taxon>Thermoflexibacter</taxon>
    </lineage>
</organism>
<name>A0A1I2JFM1_9BACT</name>
<dbReference type="InterPro" id="IPR022221">
    <property type="entry name" value="TypeIII_RM_meth"/>
</dbReference>
<evidence type="ECO:0000259" key="8">
    <source>
        <dbReference type="Pfam" id="PF12564"/>
    </source>
</evidence>
<proteinExistence type="inferred from homology"/>
<feature type="domain" description="Type III restriction/modification enzyme methylation subunit" evidence="8">
    <location>
        <begin position="37"/>
        <end position="92"/>
    </location>
</feature>
<feature type="domain" description="DNA methylase N-4/N-6" evidence="7">
    <location>
        <begin position="209"/>
        <end position="541"/>
    </location>
</feature>
<dbReference type="Gene3D" id="3.40.50.150">
    <property type="entry name" value="Vaccinia Virus protein VP39"/>
    <property type="match status" value="1"/>
</dbReference>
<evidence type="ECO:0000259" key="7">
    <source>
        <dbReference type="Pfam" id="PF01555"/>
    </source>
</evidence>
<dbReference type="SUPFAM" id="SSF53335">
    <property type="entry name" value="S-adenosyl-L-methionine-dependent methyltransferases"/>
    <property type="match status" value="1"/>
</dbReference>
<accession>A0A1I2JFM1</accession>
<evidence type="ECO:0000256" key="4">
    <source>
        <dbReference type="ARBA" id="ARBA00022679"/>
    </source>
</evidence>
<dbReference type="EC" id="2.1.1.72" evidence="2"/>
<evidence type="ECO:0000313" key="10">
    <source>
        <dbReference type="Proteomes" id="UP000199513"/>
    </source>
</evidence>
<dbReference type="PIRSF" id="PIRSF015855">
    <property type="entry name" value="TypeIII_Mtase_mKpnI"/>
    <property type="match status" value="1"/>
</dbReference>
<evidence type="ECO:0000256" key="6">
    <source>
        <dbReference type="ARBA" id="ARBA00047942"/>
    </source>
</evidence>
<dbReference type="InterPro" id="IPR002295">
    <property type="entry name" value="N4/N6-MTase_EcoPI_Mod-like"/>
</dbReference>
<dbReference type="InterPro" id="IPR002052">
    <property type="entry name" value="DNA_methylase_N6_adenine_CS"/>
</dbReference>
<evidence type="ECO:0000313" key="9">
    <source>
        <dbReference type="EMBL" id="SFF51666.1"/>
    </source>
</evidence>
<dbReference type="InterPro" id="IPR029063">
    <property type="entry name" value="SAM-dependent_MTases_sf"/>
</dbReference>
<dbReference type="EMBL" id="FONY01000046">
    <property type="protein sequence ID" value="SFF51666.1"/>
    <property type="molecule type" value="Genomic_DNA"/>
</dbReference>
<keyword evidence="3 9" id="KW-0489">Methyltransferase</keyword>
<dbReference type="Pfam" id="PF01555">
    <property type="entry name" value="N6_N4_Mtase"/>
    <property type="match status" value="1"/>
</dbReference>